<dbReference type="SMART" id="SM00028">
    <property type="entry name" value="TPR"/>
    <property type="match status" value="5"/>
</dbReference>
<dbReference type="Pfam" id="PF13432">
    <property type="entry name" value="TPR_16"/>
    <property type="match status" value="2"/>
</dbReference>
<evidence type="ECO:0000313" key="5">
    <source>
        <dbReference type="EMBL" id="TWT50088.1"/>
    </source>
</evidence>
<dbReference type="EMBL" id="SIHI01000014">
    <property type="protein sequence ID" value="TWT50088.1"/>
    <property type="molecule type" value="Genomic_DNA"/>
</dbReference>
<sequence>MPETHEPADHQSPPASRRSPWISRILLLGILGAIGFGIWNSQQQTAIQQCQAALAAGDVDQARSILTKHLTTHPEDQEARMLLALSYRESDPLEAIEIWSQVPENADEYLIAQRFIAEAGFKAFNSVAAEEALETILEQDPQDFASQLTLAELYFRDRAFQLALPEVRKVISLDPDRVKSYHLLAETLAGLNRESEMVAPLQRALELDPDNYMTRSSLAYALKMSGELDEAEEHARWCLEETPTDVEVRAILAQVLRQSNRLDEAKSEVEQILQASPNHFDANLLKGELLLFERKPKEAYEVLNPLYLHYPNDRRLIAPLLKAAAMSGRTQEAARLQEALLRAIPEKE</sequence>
<feature type="repeat" description="TPR" evidence="3">
    <location>
        <begin position="144"/>
        <end position="177"/>
    </location>
</feature>
<dbReference type="Proteomes" id="UP000317243">
    <property type="component" value="Unassembled WGS sequence"/>
</dbReference>
<name>A0A5C5WH33_9PLAN</name>
<dbReference type="Pfam" id="PF13431">
    <property type="entry name" value="TPR_17"/>
    <property type="match status" value="1"/>
</dbReference>
<protein>
    <submittedName>
        <fullName evidence="5">Tetratricopeptide repeat protein</fullName>
    </submittedName>
</protein>
<keyword evidence="1" id="KW-0677">Repeat</keyword>
<gene>
    <name evidence="5" type="ORF">KOR42_36340</name>
</gene>
<evidence type="ECO:0000256" key="2">
    <source>
        <dbReference type="ARBA" id="ARBA00022803"/>
    </source>
</evidence>
<dbReference type="Gene3D" id="1.25.40.10">
    <property type="entry name" value="Tetratricopeptide repeat domain"/>
    <property type="match status" value="1"/>
</dbReference>
<keyword evidence="2 3" id="KW-0802">TPR repeat</keyword>
<dbReference type="InterPro" id="IPR019734">
    <property type="entry name" value="TPR_rpt"/>
</dbReference>
<dbReference type="PROSITE" id="PS50005">
    <property type="entry name" value="TPR"/>
    <property type="match status" value="2"/>
</dbReference>
<dbReference type="Pfam" id="PF14559">
    <property type="entry name" value="TPR_19"/>
    <property type="match status" value="1"/>
</dbReference>
<feature type="transmembrane region" description="Helical" evidence="4">
    <location>
        <begin position="21"/>
        <end position="39"/>
    </location>
</feature>
<dbReference type="InterPro" id="IPR051685">
    <property type="entry name" value="Ycf3/AcsC/BcsC/TPR_MFPF"/>
</dbReference>
<feature type="repeat" description="TPR" evidence="3">
    <location>
        <begin position="178"/>
        <end position="211"/>
    </location>
</feature>
<keyword evidence="4" id="KW-0812">Transmembrane</keyword>
<dbReference type="PANTHER" id="PTHR44943">
    <property type="entry name" value="CELLULOSE SYNTHASE OPERON PROTEIN C"/>
    <property type="match status" value="1"/>
</dbReference>
<evidence type="ECO:0000256" key="1">
    <source>
        <dbReference type="ARBA" id="ARBA00022737"/>
    </source>
</evidence>
<reference evidence="5 6" key="1">
    <citation type="submission" date="2019-02" db="EMBL/GenBank/DDBJ databases">
        <title>Deep-cultivation of Planctomycetes and their phenomic and genomic characterization uncovers novel biology.</title>
        <authorList>
            <person name="Wiegand S."/>
            <person name="Jogler M."/>
            <person name="Boedeker C."/>
            <person name="Pinto D."/>
            <person name="Vollmers J."/>
            <person name="Rivas-Marin E."/>
            <person name="Kohn T."/>
            <person name="Peeters S.H."/>
            <person name="Heuer A."/>
            <person name="Rast P."/>
            <person name="Oberbeckmann S."/>
            <person name="Bunk B."/>
            <person name="Jeske O."/>
            <person name="Meyerdierks A."/>
            <person name="Storesund J.E."/>
            <person name="Kallscheuer N."/>
            <person name="Luecker S."/>
            <person name="Lage O.M."/>
            <person name="Pohl T."/>
            <person name="Merkel B.J."/>
            <person name="Hornburger P."/>
            <person name="Mueller R.-W."/>
            <person name="Bruemmer F."/>
            <person name="Labrenz M."/>
            <person name="Spormann A.M."/>
            <person name="Op Den Camp H."/>
            <person name="Overmann J."/>
            <person name="Amann R."/>
            <person name="Jetten M.S.M."/>
            <person name="Mascher T."/>
            <person name="Medema M.H."/>
            <person name="Devos D.P."/>
            <person name="Kaster A.-K."/>
            <person name="Ovreas L."/>
            <person name="Rohde M."/>
            <person name="Galperin M.Y."/>
            <person name="Jogler C."/>
        </authorList>
    </citation>
    <scope>NUCLEOTIDE SEQUENCE [LARGE SCALE GENOMIC DNA]</scope>
    <source>
        <strain evidence="5 6">KOR42</strain>
    </source>
</reference>
<dbReference type="RefSeq" id="WP_146511074.1">
    <property type="nucleotide sequence ID" value="NZ_SIHI01000014.1"/>
</dbReference>
<dbReference type="InterPro" id="IPR011990">
    <property type="entry name" value="TPR-like_helical_dom_sf"/>
</dbReference>
<keyword evidence="4" id="KW-1133">Transmembrane helix</keyword>
<dbReference type="SUPFAM" id="SSF48452">
    <property type="entry name" value="TPR-like"/>
    <property type="match status" value="2"/>
</dbReference>
<keyword evidence="6" id="KW-1185">Reference proteome</keyword>
<evidence type="ECO:0000256" key="4">
    <source>
        <dbReference type="SAM" id="Phobius"/>
    </source>
</evidence>
<proteinExistence type="predicted"/>
<keyword evidence="4" id="KW-0472">Membrane</keyword>
<evidence type="ECO:0000313" key="6">
    <source>
        <dbReference type="Proteomes" id="UP000317243"/>
    </source>
</evidence>
<accession>A0A5C5WH33</accession>
<organism evidence="5 6">
    <name type="scientific">Thalassoglobus neptunius</name>
    <dbReference type="NCBI Taxonomy" id="1938619"/>
    <lineage>
        <taxon>Bacteria</taxon>
        <taxon>Pseudomonadati</taxon>
        <taxon>Planctomycetota</taxon>
        <taxon>Planctomycetia</taxon>
        <taxon>Planctomycetales</taxon>
        <taxon>Planctomycetaceae</taxon>
        <taxon>Thalassoglobus</taxon>
    </lineage>
</organism>
<dbReference type="PANTHER" id="PTHR44943:SF8">
    <property type="entry name" value="TPR REPEAT-CONTAINING PROTEIN MJ0263"/>
    <property type="match status" value="1"/>
</dbReference>
<dbReference type="AlphaFoldDB" id="A0A5C5WH33"/>
<comment type="caution">
    <text evidence="5">The sequence shown here is derived from an EMBL/GenBank/DDBJ whole genome shotgun (WGS) entry which is preliminary data.</text>
</comment>
<dbReference type="OrthoDB" id="250076at2"/>
<evidence type="ECO:0000256" key="3">
    <source>
        <dbReference type="PROSITE-ProRule" id="PRU00339"/>
    </source>
</evidence>